<sequence length="110" mass="10831">MTNVSRWVSVFCGAAAALALSTWGTHMALAALLGDSAGPAPGGGRGCAVVTACPPYRYLDDRPPAPESGQFPDTWLPVAPPAPAPTGQPDSPSAGASPTAAPAGGGPTHR</sequence>
<evidence type="ECO:0000256" key="1">
    <source>
        <dbReference type="SAM" id="MobiDB-lite"/>
    </source>
</evidence>
<evidence type="ECO:0000256" key="2">
    <source>
        <dbReference type="SAM" id="SignalP"/>
    </source>
</evidence>
<proteinExistence type="predicted"/>
<comment type="caution">
    <text evidence="3">The sequence shown here is derived from an EMBL/GenBank/DDBJ whole genome shotgun (WGS) entry which is preliminary data.</text>
</comment>
<gene>
    <name evidence="3" type="ORF">HC031_20700</name>
</gene>
<organism evidence="3 4">
    <name type="scientific">Planosporangium thailandense</name>
    <dbReference type="NCBI Taxonomy" id="765197"/>
    <lineage>
        <taxon>Bacteria</taxon>
        <taxon>Bacillati</taxon>
        <taxon>Actinomycetota</taxon>
        <taxon>Actinomycetes</taxon>
        <taxon>Micromonosporales</taxon>
        <taxon>Micromonosporaceae</taxon>
        <taxon>Planosporangium</taxon>
    </lineage>
</organism>
<accession>A0ABX0Y3W5</accession>
<keyword evidence="4" id="KW-1185">Reference proteome</keyword>
<dbReference type="RefSeq" id="WP_167927027.1">
    <property type="nucleotide sequence ID" value="NZ_JAATVY010000016.1"/>
</dbReference>
<keyword evidence="2" id="KW-0732">Signal</keyword>
<dbReference type="EMBL" id="JAATVY010000016">
    <property type="protein sequence ID" value="NJC72117.1"/>
    <property type="molecule type" value="Genomic_DNA"/>
</dbReference>
<dbReference type="Proteomes" id="UP000722989">
    <property type="component" value="Unassembled WGS sequence"/>
</dbReference>
<evidence type="ECO:0000313" key="4">
    <source>
        <dbReference type="Proteomes" id="UP000722989"/>
    </source>
</evidence>
<feature type="region of interest" description="Disordered" evidence="1">
    <location>
        <begin position="60"/>
        <end position="110"/>
    </location>
</feature>
<name>A0ABX0Y3W5_9ACTN</name>
<feature type="signal peptide" evidence="2">
    <location>
        <begin position="1"/>
        <end position="30"/>
    </location>
</feature>
<protein>
    <recommendedName>
        <fullName evidence="5">Secreted protein</fullName>
    </recommendedName>
</protein>
<evidence type="ECO:0000313" key="3">
    <source>
        <dbReference type="EMBL" id="NJC72117.1"/>
    </source>
</evidence>
<evidence type="ECO:0008006" key="5">
    <source>
        <dbReference type="Google" id="ProtNLM"/>
    </source>
</evidence>
<feature type="chain" id="PRO_5046364327" description="Secreted protein" evidence="2">
    <location>
        <begin position="31"/>
        <end position="110"/>
    </location>
</feature>
<reference evidence="3 4" key="1">
    <citation type="submission" date="2020-03" db="EMBL/GenBank/DDBJ databases">
        <title>WGS of the type strain of Planosporangium spp.</title>
        <authorList>
            <person name="Thawai C."/>
        </authorList>
    </citation>
    <scope>NUCLEOTIDE SEQUENCE [LARGE SCALE GENOMIC DNA]</scope>
    <source>
        <strain evidence="3 4">TBRC 5610</strain>
    </source>
</reference>
<feature type="compositionally biased region" description="Low complexity" evidence="1">
    <location>
        <begin position="91"/>
        <end position="102"/>
    </location>
</feature>